<accession>A0A0E9XVB1</accession>
<name>A0A0E9XVB1_ANGAN</name>
<organism evidence="1">
    <name type="scientific">Anguilla anguilla</name>
    <name type="common">European freshwater eel</name>
    <name type="synonym">Muraena anguilla</name>
    <dbReference type="NCBI Taxonomy" id="7936"/>
    <lineage>
        <taxon>Eukaryota</taxon>
        <taxon>Metazoa</taxon>
        <taxon>Chordata</taxon>
        <taxon>Craniata</taxon>
        <taxon>Vertebrata</taxon>
        <taxon>Euteleostomi</taxon>
        <taxon>Actinopterygii</taxon>
        <taxon>Neopterygii</taxon>
        <taxon>Teleostei</taxon>
        <taxon>Anguilliformes</taxon>
        <taxon>Anguillidae</taxon>
        <taxon>Anguilla</taxon>
    </lineage>
</organism>
<reference evidence="1" key="2">
    <citation type="journal article" date="2015" name="Fish Shellfish Immunol.">
        <title>Early steps in the European eel (Anguilla anguilla)-Vibrio vulnificus interaction in the gills: Role of the RtxA13 toxin.</title>
        <authorList>
            <person name="Callol A."/>
            <person name="Pajuelo D."/>
            <person name="Ebbesson L."/>
            <person name="Teles M."/>
            <person name="MacKenzie S."/>
            <person name="Amaro C."/>
        </authorList>
    </citation>
    <scope>NUCLEOTIDE SEQUENCE</scope>
</reference>
<protein>
    <submittedName>
        <fullName evidence="1">Uncharacterized protein</fullName>
    </submittedName>
</protein>
<evidence type="ECO:0000313" key="1">
    <source>
        <dbReference type="EMBL" id="JAI06332.1"/>
    </source>
</evidence>
<proteinExistence type="predicted"/>
<dbReference type="AlphaFoldDB" id="A0A0E9XVB1"/>
<dbReference type="EMBL" id="GBXM01002246">
    <property type="protein sequence ID" value="JAI06332.1"/>
    <property type="molecule type" value="Transcribed_RNA"/>
</dbReference>
<reference evidence="1" key="1">
    <citation type="submission" date="2014-11" db="EMBL/GenBank/DDBJ databases">
        <authorList>
            <person name="Amaro Gonzalez C."/>
        </authorList>
    </citation>
    <scope>NUCLEOTIDE SEQUENCE</scope>
</reference>
<sequence>MVPCERCIQVPVPPREQLTSGEHHCHPDC</sequence>
<dbReference type="EMBL" id="GBXM01002243">
    <property type="protein sequence ID" value="JAI06335.1"/>
    <property type="molecule type" value="Transcribed_RNA"/>
</dbReference>